<dbReference type="PANTHER" id="PTHR11610">
    <property type="entry name" value="LIPASE"/>
    <property type="match status" value="1"/>
</dbReference>
<dbReference type="GO" id="GO:0017171">
    <property type="term" value="F:serine hydrolase activity"/>
    <property type="evidence" value="ECO:0007669"/>
    <property type="project" value="TreeGrafter"/>
</dbReference>
<proteinExistence type="inferred from homology"/>
<gene>
    <name evidence="9" type="primary">LOC127566194</name>
</gene>
<dbReference type="SUPFAM" id="SSF53474">
    <property type="entry name" value="alpha/beta-Hydrolases"/>
    <property type="match status" value="1"/>
</dbReference>
<dbReference type="GO" id="GO:0016298">
    <property type="term" value="F:lipase activity"/>
    <property type="evidence" value="ECO:0007669"/>
    <property type="project" value="InterPro"/>
</dbReference>
<keyword evidence="6" id="KW-0732">Signal</keyword>
<reference evidence="9" key="1">
    <citation type="submission" date="2025-08" db="UniProtKB">
        <authorList>
            <consortium name="RefSeq"/>
        </authorList>
    </citation>
    <scope>IDENTIFICATION</scope>
    <source>
        <strain evidence="9">15112-1751.03</strain>
        <tissue evidence="9">Whole Adult</tissue>
    </source>
</reference>
<dbReference type="CDD" id="cd00707">
    <property type="entry name" value="Pancreat_lipase_like"/>
    <property type="match status" value="1"/>
</dbReference>
<comment type="similarity">
    <text evidence="2 4">Belongs to the AB hydrolase superfamily. Lipase family.</text>
</comment>
<dbReference type="GO" id="GO:0005615">
    <property type="term" value="C:extracellular space"/>
    <property type="evidence" value="ECO:0007669"/>
    <property type="project" value="TreeGrafter"/>
</dbReference>
<protein>
    <submittedName>
        <fullName evidence="9">Mucin-4-like</fullName>
    </submittedName>
</protein>
<feature type="compositionally biased region" description="Low complexity" evidence="5">
    <location>
        <begin position="512"/>
        <end position="521"/>
    </location>
</feature>
<keyword evidence="8" id="KW-1185">Reference proteome</keyword>
<dbReference type="Pfam" id="PF00151">
    <property type="entry name" value="Lipase"/>
    <property type="match status" value="1"/>
</dbReference>
<keyword evidence="3" id="KW-0964">Secreted</keyword>
<evidence type="ECO:0000256" key="3">
    <source>
        <dbReference type="ARBA" id="ARBA00022525"/>
    </source>
</evidence>
<name>A0A9C6T358_DROAB</name>
<evidence type="ECO:0000256" key="1">
    <source>
        <dbReference type="ARBA" id="ARBA00004613"/>
    </source>
</evidence>
<dbReference type="Proteomes" id="UP000515160">
    <property type="component" value="Chromosome 2R"/>
</dbReference>
<dbReference type="InterPro" id="IPR000734">
    <property type="entry name" value="TAG_lipase"/>
</dbReference>
<dbReference type="InterPro" id="IPR013818">
    <property type="entry name" value="Lipase"/>
</dbReference>
<accession>A0A9C6T358</accession>
<dbReference type="Gene3D" id="3.40.50.1820">
    <property type="entry name" value="alpha/beta hydrolase"/>
    <property type="match status" value="1"/>
</dbReference>
<sequence length="586" mass="61881">MTMWLLLTFCVLAGSVSSMSIGDRAGRINGVNGWYVPSVDGGLKWMSMQDANQQLAAYETLNDLEIVERISLNAVTFYLYTLNNPNDGQVIKASKDSIDSSNFNPEFPTRITIHGWNSNYKDGVNTGVRAAWFRSGNYNMIAVDWSRGRSLEYASSVAAAASAGGKVSTLIDYLVKQYGMSLDTLEIVGFSLGAHVAGHAAKQVTTGTVQKVVGLDPAMPLMSYDKPAKRLSSNDAYYVETIQTNGGTLGYTRPIGRAVFYPNGGKSQPGCGLDLTGSCSHTRAVSYYVEALTIDNYLSISCPSYEYANKKDCCGSSVQNIFYVPVNKESPYGYGEVDGDDSTTKAPEEPTTTDPENETEADTTTAPEDGETTPSPSSDSTTTTTEAAETSTSSSATTEDETEADTTTIEPEAGETTVSPGNDSTTEGTEASTSSSATTEETEADTTTITPEGGETTASPPNDSTTEGTETSISSSGTTEDETEADTTTIAPEDGETTASPPNDSTTEETETSAPTSAPTTIMTEDGETTVSPGNDSTTSTTEGIETPATPSPPSEDDKGKGNITNIYILNLIFVNANVNTKPELN</sequence>
<dbReference type="RefSeq" id="XP_051864030.1">
    <property type="nucleotide sequence ID" value="XM_052008070.1"/>
</dbReference>
<evidence type="ECO:0000313" key="9">
    <source>
        <dbReference type="RefSeq" id="XP_051864030.1"/>
    </source>
</evidence>
<feature type="compositionally biased region" description="Polar residues" evidence="5">
    <location>
        <begin position="529"/>
        <end position="544"/>
    </location>
</feature>
<dbReference type="PRINTS" id="PR00821">
    <property type="entry name" value="TAGLIPASE"/>
</dbReference>
<feature type="chain" id="PRO_5039039442" evidence="6">
    <location>
        <begin position="19"/>
        <end position="586"/>
    </location>
</feature>
<feature type="region of interest" description="Disordered" evidence="5">
    <location>
        <begin position="332"/>
        <end position="562"/>
    </location>
</feature>
<evidence type="ECO:0000256" key="6">
    <source>
        <dbReference type="SAM" id="SignalP"/>
    </source>
</evidence>
<dbReference type="GeneID" id="127566194"/>
<feature type="compositionally biased region" description="Low complexity" evidence="5">
    <location>
        <begin position="362"/>
        <end position="397"/>
    </location>
</feature>
<evidence type="ECO:0000256" key="4">
    <source>
        <dbReference type="RuleBase" id="RU004262"/>
    </source>
</evidence>
<comment type="subcellular location">
    <subcellularLocation>
        <location evidence="1">Secreted</location>
    </subcellularLocation>
</comment>
<dbReference type="FunFam" id="3.40.50.1820:FF:000076">
    <property type="entry name" value="phospholipase A1"/>
    <property type="match status" value="1"/>
</dbReference>
<evidence type="ECO:0000256" key="2">
    <source>
        <dbReference type="ARBA" id="ARBA00010701"/>
    </source>
</evidence>
<feature type="compositionally biased region" description="Low complexity" evidence="5">
    <location>
        <begin position="464"/>
        <end position="478"/>
    </location>
</feature>
<dbReference type="AlphaFoldDB" id="A0A9C6T358"/>
<evidence type="ECO:0000259" key="7">
    <source>
        <dbReference type="Pfam" id="PF00151"/>
    </source>
</evidence>
<organism evidence="8 9">
    <name type="scientific">Drosophila albomicans</name>
    <name type="common">Fruit fly</name>
    <dbReference type="NCBI Taxonomy" id="7291"/>
    <lineage>
        <taxon>Eukaryota</taxon>
        <taxon>Metazoa</taxon>
        <taxon>Ecdysozoa</taxon>
        <taxon>Arthropoda</taxon>
        <taxon>Hexapoda</taxon>
        <taxon>Insecta</taxon>
        <taxon>Pterygota</taxon>
        <taxon>Neoptera</taxon>
        <taxon>Endopterygota</taxon>
        <taxon>Diptera</taxon>
        <taxon>Brachycera</taxon>
        <taxon>Muscomorpha</taxon>
        <taxon>Ephydroidea</taxon>
        <taxon>Drosophilidae</taxon>
        <taxon>Drosophila</taxon>
    </lineage>
</organism>
<dbReference type="InterPro" id="IPR033906">
    <property type="entry name" value="Lipase_N"/>
</dbReference>
<feature type="domain" description="Lipase" evidence="7">
    <location>
        <begin position="73"/>
        <end position="315"/>
    </location>
</feature>
<dbReference type="PANTHER" id="PTHR11610:SF150">
    <property type="entry name" value="FI01825P-RELATED"/>
    <property type="match status" value="1"/>
</dbReference>
<evidence type="ECO:0000256" key="5">
    <source>
        <dbReference type="SAM" id="MobiDB-lite"/>
    </source>
</evidence>
<feature type="compositionally biased region" description="Low complexity" evidence="5">
    <location>
        <begin position="424"/>
        <end position="457"/>
    </location>
</feature>
<dbReference type="InterPro" id="IPR029058">
    <property type="entry name" value="AB_hydrolase_fold"/>
</dbReference>
<evidence type="ECO:0000313" key="8">
    <source>
        <dbReference type="Proteomes" id="UP000515160"/>
    </source>
</evidence>
<feature type="signal peptide" evidence="6">
    <location>
        <begin position="1"/>
        <end position="18"/>
    </location>
</feature>
<dbReference type="GO" id="GO:0016042">
    <property type="term" value="P:lipid catabolic process"/>
    <property type="evidence" value="ECO:0007669"/>
    <property type="project" value="TreeGrafter"/>
</dbReference>
<dbReference type="OrthoDB" id="199913at2759"/>